<dbReference type="OrthoDB" id="9794241at2"/>
<dbReference type="InterPro" id="IPR012808">
    <property type="entry name" value="CHP02453"/>
</dbReference>
<dbReference type="EMBL" id="SJPM01000002">
    <property type="protein sequence ID" value="TWU01873.1"/>
    <property type="molecule type" value="Genomic_DNA"/>
</dbReference>
<dbReference type="PANTHER" id="PTHR36452">
    <property type="entry name" value="CHROMOSOME 12, WHOLE GENOME SHOTGUN SEQUENCE"/>
    <property type="match status" value="1"/>
</dbReference>
<dbReference type="NCBIfam" id="TIGR02453">
    <property type="entry name" value="TIGR02453 family protein"/>
    <property type="match status" value="1"/>
</dbReference>
<dbReference type="InterPro" id="IPR015996">
    <property type="entry name" value="UCP028451"/>
</dbReference>
<dbReference type="AlphaFoldDB" id="A0A5C6APE0"/>
<comment type="caution">
    <text evidence="1">The sequence shown here is derived from an EMBL/GenBank/DDBJ whole genome shotgun (WGS) entry which is preliminary data.</text>
</comment>
<organism evidence="1 2">
    <name type="scientific">Neorhodopirellula pilleata</name>
    <dbReference type="NCBI Taxonomy" id="2714738"/>
    <lineage>
        <taxon>Bacteria</taxon>
        <taxon>Pseudomonadati</taxon>
        <taxon>Planctomycetota</taxon>
        <taxon>Planctomycetia</taxon>
        <taxon>Pirellulales</taxon>
        <taxon>Pirellulaceae</taxon>
        <taxon>Neorhodopirellula</taxon>
    </lineage>
</organism>
<gene>
    <name evidence="1" type="ORF">Pla100_16090</name>
</gene>
<evidence type="ECO:0008006" key="3">
    <source>
        <dbReference type="Google" id="ProtNLM"/>
    </source>
</evidence>
<accession>A0A5C6APE0</accession>
<protein>
    <recommendedName>
        <fullName evidence="3">TIGR02453 family protein</fullName>
    </recommendedName>
</protein>
<dbReference type="Pfam" id="PF09365">
    <property type="entry name" value="DUF2461"/>
    <property type="match status" value="1"/>
</dbReference>
<name>A0A5C6APE0_9BACT</name>
<sequence>MPTESPFSMDLFHFLDDLSRHNDREWFQENKLRYEQVVREPALEFIDQLAGPLNRSAPMLKAVAKRAGGSLMRIHRDTRFSRDKTPYKTNVGISLRHEADGDIHAPGVYIHLACDECFVGAGCWRPQRETLAAIRRAIDEHPSAWKKARDQKSFRRSYEFAGESLKTSPRDYSKDHPMIDDLRRIDYIGVANLTPQDFIAPDVVKRVVQLIRDAKPLMTFLCDAIDVPY</sequence>
<keyword evidence="2" id="KW-1185">Reference proteome</keyword>
<evidence type="ECO:0000313" key="1">
    <source>
        <dbReference type="EMBL" id="TWU01873.1"/>
    </source>
</evidence>
<dbReference type="RefSeq" id="WP_146577086.1">
    <property type="nucleotide sequence ID" value="NZ_SJPM01000002.1"/>
</dbReference>
<evidence type="ECO:0000313" key="2">
    <source>
        <dbReference type="Proteomes" id="UP000316213"/>
    </source>
</evidence>
<dbReference type="PIRSF" id="PIRSF028451">
    <property type="entry name" value="UCP028451"/>
    <property type="match status" value="1"/>
</dbReference>
<dbReference type="Proteomes" id="UP000316213">
    <property type="component" value="Unassembled WGS sequence"/>
</dbReference>
<proteinExistence type="predicted"/>
<reference evidence="1 2" key="1">
    <citation type="submission" date="2019-02" db="EMBL/GenBank/DDBJ databases">
        <title>Deep-cultivation of Planctomycetes and their phenomic and genomic characterization uncovers novel biology.</title>
        <authorList>
            <person name="Wiegand S."/>
            <person name="Jogler M."/>
            <person name="Boedeker C."/>
            <person name="Pinto D."/>
            <person name="Vollmers J."/>
            <person name="Rivas-Marin E."/>
            <person name="Kohn T."/>
            <person name="Peeters S.H."/>
            <person name="Heuer A."/>
            <person name="Rast P."/>
            <person name="Oberbeckmann S."/>
            <person name="Bunk B."/>
            <person name="Jeske O."/>
            <person name="Meyerdierks A."/>
            <person name="Storesund J.E."/>
            <person name="Kallscheuer N."/>
            <person name="Luecker S."/>
            <person name="Lage O.M."/>
            <person name="Pohl T."/>
            <person name="Merkel B.J."/>
            <person name="Hornburger P."/>
            <person name="Mueller R.-W."/>
            <person name="Bruemmer F."/>
            <person name="Labrenz M."/>
            <person name="Spormann A.M."/>
            <person name="Op Den Camp H."/>
            <person name="Overmann J."/>
            <person name="Amann R."/>
            <person name="Jetten M.S.M."/>
            <person name="Mascher T."/>
            <person name="Medema M.H."/>
            <person name="Devos D.P."/>
            <person name="Kaster A.-K."/>
            <person name="Ovreas L."/>
            <person name="Rohde M."/>
            <person name="Galperin M.Y."/>
            <person name="Jogler C."/>
        </authorList>
    </citation>
    <scope>NUCLEOTIDE SEQUENCE [LARGE SCALE GENOMIC DNA]</scope>
    <source>
        <strain evidence="1 2">Pla100</strain>
    </source>
</reference>
<dbReference type="PANTHER" id="PTHR36452:SF1">
    <property type="entry name" value="DUF2461 DOMAIN-CONTAINING PROTEIN"/>
    <property type="match status" value="1"/>
</dbReference>